<evidence type="ECO:0000259" key="4">
    <source>
        <dbReference type="PROSITE" id="PS50043"/>
    </source>
</evidence>
<dbReference type="PRINTS" id="PR00038">
    <property type="entry name" value="HTHLUXR"/>
</dbReference>
<organism evidence="6 7">
    <name type="scientific">Methylocystis parvus</name>
    <dbReference type="NCBI Taxonomy" id="134"/>
    <lineage>
        <taxon>Bacteria</taxon>
        <taxon>Pseudomonadati</taxon>
        <taxon>Pseudomonadota</taxon>
        <taxon>Alphaproteobacteria</taxon>
        <taxon>Hyphomicrobiales</taxon>
        <taxon>Methylocystaceae</taxon>
        <taxon>Methylocystis</taxon>
    </lineage>
</organism>
<dbReference type="SUPFAM" id="SSF46894">
    <property type="entry name" value="C-terminal effector domain of the bipartite response regulators"/>
    <property type="match status" value="1"/>
</dbReference>
<evidence type="ECO:0000256" key="2">
    <source>
        <dbReference type="ARBA" id="ARBA00023125"/>
    </source>
</evidence>
<evidence type="ECO:0000256" key="3">
    <source>
        <dbReference type="PROSITE-ProRule" id="PRU00169"/>
    </source>
</evidence>
<feature type="domain" description="Response regulatory" evidence="5">
    <location>
        <begin position="2"/>
        <end position="117"/>
    </location>
</feature>
<dbReference type="InterPro" id="IPR016032">
    <property type="entry name" value="Sig_transdc_resp-reg_C-effctor"/>
</dbReference>
<dbReference type="SUPFAM" id="SSF52172">
    <property type="entry name" value="CheY-like"/>
    <property type="match status" value="1"/>
</dbReference>
<accession>A0A6B8M3N2</accession>
<evidence type="ECO:0000256" key="1">
    <source>
        <dbReference type="ARBA" id="ARBA00022553"/>
    </source>
</evidence>
<dbReference type="InterPro" id="IPR000792">
    <property type="entry name" value="Tscrpt_reg_LuxR_C"/>
</dbReference>
<dbReference type="Proteomes" id="UP000422569">
    <property type="component" value="Chromosome"/>
</dbReference>
<dbReference type="InterPro" id="IPR001789">
    <property type="entry name" value="Sig_transdc_resp-reg_receiver"/>
</dbReference>
<dbReference type="InterPro" id="IPR058245">
    <property type="entry name" value="NreC/VraR/RcsB-like_REC"/>
</dbReference>
<feature type="domain" description="HTH luxR-type" evidence="4">
    <location>
        <begin position="139"/>
        <end position="204"/>
    </location>
</feature>
<sequence>MRVLIVDDHPMVIEGCRGMLSGQKDIDVHEAHNADEALEKYASIAPDVIVLDINLPGVSGFELLRLLLKRNPNAKIIVFTMNDDPVFAARAIERGARGYLAKSEDPKVFIKAIRSVGAGERYLSGNLALKLAFADQSLTRNPLDALNSREIEILRNLANGKDMTEIAHILKVSYKTVANNCILLKRKLGARSKADLLRIAVENKVAMKLV</sequence>
<dbReference type="RefSeq" id="WP_026016438.1">
    <property type="nucleotide sequence ID" value="NZ_CP044331.1"/>
</dbReference>
<dbReference type="PANTHER" id="PTHR43214">
    <property type="entry name" value="TWO-COMPONENT RESPONSE REGULATOR"/>
    <property type="match status" value="1"/>
</dbReference>
<dbReference type="CDD" id="cd17535">
    <property type="entry name" value="REC_NarL-like"/>
    <property type="match status" value="1"/>
</dbReference>
<dbReference type="Gene3D" id="3.40.50.2300">
    <property type="match status" value="1"/>
</dbReference>
<dbReference type="Pfam" id="PF00196">
    <property type="entry name" value="GerE"/>
    <property type="match status" value="1"/>
</dbReference>
<evidence type="ECO:0000313" key="7">
    <source>
        <dbReference type="Proteomes" id="UP000422569"/>
    </source>
</evidence>
<evidence type="ECO:0000259" key="5">
    <source>
        <dbReference type="PROSITE" id="PS50110"/>
    </source>
</evidence>
<keyword evidence="2" id="KW-0238">DNA-binding</keyword>
<dbReference type="InterPro" id="IPR011006">
    <property type="entry name" value="CheY-like_superfamily"/>
</dbReference>
<proteinExistence type="predicted"/>
<feature type="modified residue" description="4-aspartylphosphate" evidence="3">
    <location>
        <position position="52"/>
    </location>
</feature>
<dbReference type="AlphaFoldDB" id="A0A6B8M3N2"/>
<dbReference type="PROSITE" id="PS50043">
    <property type="entry name" value="HTH_LUXR_2"/>
    <property type="match status" value="1"/>
</dbReference>
<dbReference type="PROSITE" id="PS50110">
    <property type="entry name" value="RESPONSE_REGULATORY"/>
    <property type="match status" value="1"/>
</dbReference>
<name>A0A6B8M3N2_9HYPH</name>
<protein>
    <submittedName>
        <fullName evidence="6">Response regulator transcription factor</fullName>
    </submittedName>
</protein>
<dbReference type="InterPro" id="IPR039420">
    <property type="entry name" value="WalR-like"/>
</dbReference>
<dbReference type="SMART" id="SM00421">
    <property type="entry name" value="HTH_LUXR"/>
    <property type="match status" value="1"/>
</dbReference>
<dbReference type="GO" id="GO:0000160">
    <property type="term" value="P:phosphorelay signal transduction system"/>
    <property type="evidence" value="ECO:0007669"/>
    <property type="project" value="InterPro"/>
</dbReference>
<dbReference type="Pfam" id="PF00072">
    <property type="entry name" value="Response_reg"/>
    <property type="match status" value="1"/>
</dbReference>
<dbReference type="KEGG" id="mpar:F7D14_03980"/>
<gene>
    <name evidence="6" type="ORF">F7D14_03980</name>
</gene>
<keyword evidence="1 3" id="KW-0597">Phosphoprotein</keyword>
<reference evidence="6 7" key="1">
    <citation type="submission" date="2019-09" db="EMBL/GenBank/DDBJ databases">
        <title>Isolation and complete genome sequencing of Methylocystis species.</title>
        <authorList>
            <person name="Rumah B.L."/>
            <person name="Stead C.E."/>
            <person name="Stevens B.C."/>
            <person name="Minton N.P."/>
            <person name="Grosse-Honebrink A."/>
            <person name="Zhang Y."/>
        </authorList>
    </citation>
    <scope>NUCLEOTIDE SEQUENCE [LARGE SCALE GENOMIC DNA]</scope>
    <source>
        <strain evidence="6 7">BRCS2</strain>
    </source>
</reference>
<dbReference type="PANTHER" id="PTHR43214:SF43">
    <property type="entry name" value="TWO-COMPONENT RESPONSE REGULATOR"/>
    <property type="match status" value="1"/>
</dbReference>
<evidence type="ECO:0000313" key="6">
    <source>
        <dbReference type="EMBL" id="QGM96722.1"/>
    </source>
</evidence>
<dbReference type="SMART" id="SM00448">
    <property type="entry name" value="REC"/>
    <property type="match status" value="1"/>
</dbReference>
<dbReference type="EMBL" id="CP044331">
    <property type="protein sequence ID" value="QGM96722.1"/>
    <property type="molecule type" value="Genomic_DNA"/>
</dbReference>
<dbReference type="GO" id="GO:0006355">
    <property type="term" value="P:regulation of DNA-templated transcription"/>
    <property type="evidence" value="ECO:0007669"/>
    <property type="project" value="InterPro"/>
</dbReference>
<dbReference type="GO" id="GO:0003677">
    <property type="term" value="F:DNA binding"/>
    <property type="evidence" value="ECO:0007669"/>
    <property type="project" value="UniProtKB-KW"/>
</dbReference>
<dbReference type="CDD" id="cd06170">
    <property type="entry name" value="LuxR_C_like"/>
    <property type="match status" value="1"/>
</dbReference>
<keyword evidence="7" id="KW-1185">Reference proteome</keyword>